<dbReference type="AlphaFoldDB" id="A0A3N4J3F8"/>
<evidence type="ECO:0000256" key="1">
    <source>
        <dbReference type="SAM" id="MobiDB-lite"/>
    </source>
</evidence>
<evidence type="ECO:0000313" key="3">
    <source>
        <dbReference type="Proteomes" id="UP000276215"/>
    </source>
</evidence>
<evidence type="ECO:0000313" key="2">
    <source>
        <dbReference type="EMBL" id="RPA91638.1"/>
    </source>
</evidence>
<sequence>MPNLRANLSIEMANQRAESAIEIPNLRAKLALERHRRSASEASHEQEWDWAPPLMSTSIESSRATRTMSEGLSSFTTSDEGGPVCQATIG</sequence>
<gene>
    <name evidence="2" type="ORF">L873DRAFT_1819036</name>
</gene>
<reference evidence="2 3" key="1">
    <citation type="journal article" date="2018" name="Nat. Ecol. Evol.">
        <title>Pezizomycetes genomes reveal the molecular basis of ectomycorrhizal truffle lifestyle.</title>
        <authorList>
            <person name="Murat C."/>
            <person name="Payen T."/>
            <person name="Noel B."/>
            <person name="Kuo A."/>
            <person name="Morin E."/>
            <person name="Chen J."/>
            <person name="Kohler A."/>
            <person name="Krizsan K."/>
            <person name="Balestrini R."/>
            <person name="Da Silva C."/>
            <person name="Montanini B."/>
            <person name="Hainaut M."/>
            <person name="Levati E."/>
            <person name="Barry K.W."/>
            <person name="Belfiori B."/>
            <person name="Cichocki N."/>
            <person name="Clum A."/>
            <person name="Dockter R.B."/>
            <person name="Fauchery L."/>
            <person name="Guy J."/>
            <person name="Iotti M."/>
            <person name="Le Tacon F."/>
            <person name="Lindquist E.A."/>
            <person name="Lipzen A."/>
            <person name="Malagnac F."/>
            <person name="Mello A."/>
            <person name="Molinier V."/>
            <person name="Miyauchi S."/>
            <person name="Poulain J."/>
            <person name="Riccioni C."/>
            <person name="Rubini A."/>
            <person name="Sitrit Y."/>
            <person name="Splivallo R."/>
            <person name="Traeger S."/>
            <person name="Wang M."/>
            <person name="Zifcakova L."/>
            <person name="Wipf D."/>
            <person name="Zambonelli A."/>
            <person name="Paolocci F."/>
            <person name="Nowrousian M."/>
            <person name="Ottonello S."/>
            <person name="Baldrian P."/>
            <person name="Spatafora J.W."/>
            <person name="Henrissat B."/>
            <person name="Nagy L.G."/>
            <person name="Aury J.M."/>
            <person name="Wincker P."/>
            <person name="Grigoriev I.V."/>
            <person name="Bonfante P."/>
            <person name="Martin F.M."/>
        </authorList>
    </citation>
    <scope>NUCLEOTIDE SEQUENCE [LARGE SCALE GENOMIC DNA]</scope>
    <source>
        <strain evidence="2 3">120613-1</strain>
    </source>
</reference>
<feature type="compositionally biased region" description="Basic and acidic residues" evidence="1">
    <location>
        <begin position="36"/>
        <end position="47"/>
    </location>
</feature>
<name>A0A3N4J3F8_9PEZI</name>
<feature type="region of interest" description="Disordered" evidence="1">
    <location>
        <begin position="36"/>
        <end position="55"/>
    </location>
</feature>
<keyword evidence="3" id="KW-1185">Reference proteome</keyword>
<proteinExistence type="predicted"/>
<dbReference type="EMBL" id="ML120491">
    <property type="protein sequence ID" value="RPA91638.1"/>
    <property type="molecule type" value="Genomic_DNA"/>
</dbReference>
<feature type="region of interest" description="Disordered" evidence="1">
    <location>
        <begin position="61"/>
        <end position="90"/>
    </location>
</feature>
<organism evidence="2 3">
    <name type="scientific">Choiromyces venosus 120613-1</name>
    <dbReference type="NCBI Taxonomy" id="1336337"/>
    <lineage>
        <taxon>Eukaryota</taxon>
        <taxon>Fungi</taxon>
        <taxon>Dikarya</taxon>
        <taxon>Ascomycota</taxon>
        <taxon>Pezizomycotina</taxon>
        <taxon>Pezizomycetes</taxon>
        <taxon>Pezizales</taxon>
        <taxon>Tuberaceae</taxon>
        <taxon>Choiromyces</taxon>
    </lineage>
</organism>
<dbReference type="Proteomes" id="UP000276215">
    <property type="component" value="Unassembled WGS sequence"/>
</dbReference>
<accession>A0A3N4J3F8</accession>
<protein>
    <submittedName>
        <fullName evidence="2">Uncharacterized protein</fullName>
    </submittedName>
</protein>
<feature type="compositionally biased region" description="Polar residues" evidence="1">
    <location>
        <begin position="61"/>
        <end position="79"/>
    </location>
</feature>